<proteinExistence type="predicted"/>
<feature type="transmembrane region" description="Helical" evidence="1">
    <location>
        <begin position="96"/>
        <end position="114"/>
    </location>
</feature>
<feature type="transmembrane region" description="Helical" evidence="1">
    <location>
        <begin position="200"/>
        <end position="222"/>
    </location>
</feature>
<dbReference type="OrthoDB" id="5189108at2"/>
<feature type="transmembrane region" description="Helical" evidence="1">
    <location>
        <begin position="234"/>
        <end position="251"/>
    </location>
</feature>
<dbReference type="GO" id="GO:0022857">
    <property type="term" value="F:transmembrane transporter activity"/>
    <property type="evidence" value="ECO:0007669"/>
    <property type="project" value="InterPro"/>
</dbReference>
<feature type="transmembrane region" description="Helical" evidence="1">
    <location>
        <begin position="41"/>
        <end position="61"/>
    </location>
</feature>
<keyword evidence="3" id="KW-1185">Reference proteome</keyword>
<protein>
    <recommendedName>
        <fullName evidence="4">MFS transporter</fullName>
    </recommendedName>
</protein>
<evidence type="ECO:0000313" key="3">
    <source>
        <dbReference type="Proteomes" id="UP000235703"/>
    </source>
</evidence>
<reference evidence="2 3" key="1">
    <citation type="submission" date="2017-09" db="EMBL/GenBank/DDBJ databases">
        <title>Bacterial strain isolated from the female urinary microbiota.</title>
        <authorList>
            <person name="Thomas-White K."/>
            <person name="Kumar N."/>
            <person name="Forster S."/>
            <person name="Putonti C."/>
            <person name="Lawley T."/>
            <person name="Wolfe A.J."/>
        </authorList>
    </citation>
    <scope>NUCLEOTIDE SEQUENCE [LARGE SCALE GENOMIC DNA]</scope>
    <source>
        <strain evidence="2 3">UMB0680</strain>
    </source>
</reference>
<evidence type="ECO:0000256" key="1">
    <source>
        <dbReference type="SAM" id="Phobius"/>
    </source>
</evidence>
<feature type="transmembrane region" description="Helical" evidence="1">
    <location>
        <begin position="73"/>
        <end position="90"/>
    </location>
</feature>
<feature type="transmembrane region" description="Helical" evidence="1">
    <location>
        <begin position="12"/>
        <end position="35"/>
    </location>
</feature>
<feature type="transmembrane region" description="Helical" evidence="1">
    <location>
        <begin position="126"/>
        <end position="148"/>
    </location>
</feature>
<keyword evidence="1" id="KW-0472">Membrane</keyword>
<comment type="caution">
    <text evidence="2">The sequence shown here is derived from an EMBL/GenBank/DDBJ whole genome shotgun (WGS) entry which is preliminary data.</text>
</comment>
<evidence type="ECO:0000313" key="2">
    <source>
        <dbReference type="EMBL" id="PMB99149.1"/>
    </source>
</evidence>
<feature type="transmembrane region" description="Helical" evidence="1">
    <location>
        <begin position="154"/>
        <end position="173"/>
    </location>
</feature>
<dbReference type="Pfam" id="PF07690">
    <property type="entry name" value="MFS_1"/>
    <property type="match status" value="1"/>
</dbReference>
<evidence type="ECO:0008006" key="4">
    <source>
        <dbReference type="Google" id="ProtNLM"/>
    </source>
</evidence>
<dbReference type="EMBL" id="PNFZ01000001">
    <property type="protein sequence ID" value="PMB99149.1"/>
    <property type="molecule type" value="Genomic_DNA"/>
</dbReference>
<name>A0A2N6PKD1_9MICO</name>
<dbReference type="InterPro" id="IPR011701">
    <property type="entry name" value="MFS"/>
</dbReference>
<sequence length="353" mass="35310">MIAPPLGSARRIAWTAGGAFAAFYIFYTAAPVAFADASLGAGVRVGIVMAVVVAVQPFVGLLGRWMATRRQQVTSAAISMGVGSAIMPFAGHWPGMLLLAIGFGIFVVTSTAWIKETAPAGLLGKALGIYGLGSALGGALGAPLGLILIGQFGIPGIATIGSLVALASTLPVLRMSTAVCSDAPPAENIASESSPRASRLWSGSGLIGLGAHLLAVTIYAAALSGLASGQTGRGTWLPVLAAFTIQGSLAIGRMTGGWAVTRWSPLAVGTSALVLLLLGITGIALLDPPPALTLAATIGVGLASGACQTVALTWLMQRADTTAGINKASAAWNICFDIGLGLGALIAGAELNR</sequence>
<accession>A0A2N6PKD1</accession>
<dbReference type="InterPro" id="IPR036259">
    <property type="entry name" value="MFS_trans_sf"/>
</dbReference>
<keyword evidence="1" id="KW-1133">Transmembrane helix</keyword>
<dbReference type="RefSeq" id="WP_102159925.1">
    <property type="nucleotide sequence ID" value="NZ_PNFZ01000001.1"/>
</dbReference>
<organism evidence="2 3">
    <name type="scientific">Brevibacterium luteolum</name>
    <dbReference type="NCBI Taxonomy" id="199591"/>
    <lineage>
        <taxon>Bacteria</taxon>
        <taxon>Bacillati</taxon>
        <taxon>Actinomycetota</taxon>
        <taxon>Actinomycetes</taxon>
        <taxon>Micrococcales</taxon>
        <taxon>Brevibacteriaceae</taxon>
        <taxon>Brevibacterium</taxon>
    </lineage>
</organism>
<dbReference type="AlphaFoldDB" id="A0A2N6PKD1"/>
<keyword evidence="1" id="KW-0812">Transmembrane</keyword>
<dbReference type="Proteomes" id="UP000235703">
    <property type="component" value="Unassembled WGS sequence"/>
</dbReference>
<dbReference type="SUPFAM" id="SSF103473">
    <property type="entry name" value="MFS general substrate transporter"/>
    <property type="match status" value="1"/>
</dbReference>
<feature type="transmembrane region" description="Helical" evidence="1">
    <location>
        <begin position="328"/>
        <end position="349"/>
    </location>
</feature>
<feature type="transmembrane region" description="Helical" evidence="1">
    <location>
        <begin position="292"/>
        <end position="316"/>
    </location>
</feature>
<gene>
    <name evidence="2" type="ORF">CJ198_01005</name>
</gene>
<feature type="transmembrane region" description="Helical" evidence="1">
    <location>
        <begin position="263"/>
        <end position="286"/>
    </location>
</feature>
<dbReference type="Gene3D" id="1.20.1250.20">
    <property type="entry name" value="MFS general substrate transporter like domains"/>
    <property type="match status" value="1"/>
</dbReference>